<name>A0ACC2EDQ9_DIPCM</name>
<gene>
    <name evidence="1" type="ORF">O6H91_02G023700</name>
</gene>
<reference evidence="2" key="1">
    <citation type="journal article" date="2024" name="Proc. Natl. Acad. Sci. U.S.A.">
        <title>Extraordinary preservation of gene collinearity over three hundred million years revealed in homosporous lycophytes.</title>
        <authorList>
            <person name="Li C."/>
            <person name="Wickell D."/>
            <person name="Kuo L.Y."/>
            <person name="Chen X."/>
            <person name="Nie B."/>
            <person name="Liao X."/>
            <person name="Peng D."/>
            <person name="Ji J."/>
            <person name="Jenkins J."/>
            <person name="Williams M."/>
            <person name="Shu S."/>
            <person name="Plott C."/>
            <person name="Barry K."/>
            <person name="Rajasekar S."/>
            <person name="Grimwood J."/>
            <person name="Han X."/>
            <person name="Sun S."/>
            <person name="Hou Z."/>
            <person name="He W."/>
            <person name="Dai G."/>
            <person name="Sun C."/>
            <person name="Schmutz J."/>
            <person name="Leebens-Mack J.H."/>
            <person name="Li F.W."/>
            <person name="Wang L."/>
        </authorList>
    </citation>
    <scope>NUCLEOTIDE SEQUENCE [LARGE SCALE GENOMIC DNA]</scope>
    <source>
        <strain evidence="2">cv. PW_Plant_1</strain>
    </source>
</reference>
<protein>
    <submittedName>
        <fullName evidence="1">Uncharacterized protein</fullName>
    </submittedName>
</protein>
<evidence type="ECO:0000313" key="1">
    <source>
        <dbReference type="EMBL" id="KAJ7564577.1"/>
    </source>
</evidence>
<dbReference type="EMBL" id="CM055093">
    <property type="protein sequence ID" value="KAJ7564577.1"/>
    <property type="molecule type" value="Genomic_DNA"/>
</dbReference>
<keyword evidence="2" id="KW-1185">Reference proteome</keyword>
<sequence length="158" mass="18032">MDLMPAMVKEWTYMDHNNCMYTVAMRSSFWSPWVFENCPWWLDFPAGQYFTKEKDDFLQESQSMHAKTKEKTRQLRSTKDHTRKSSPLLASSPGSTNSSTPPIVTKRATPHKARRKTAPMHSSNNTDSDMRPRDLQQTIELACSQAKVTSGSNDIVVG</sequence>
<organism evidence="1 2">
    <name type="scientific">Diphasiastrum complanatum</name>
    <name type="common">Issler's clubmoss</name>
    <name type="synonym">Lycopodium complanatum</name>
    <dbReference type="NCBI Taxonomy" id="34168"/>
    <lineage>
        <taxon>Eukaryota</taxon>
        <taxon>Viridiplantae</taxon>
        <taxon>Streptophyta</taxon>
        <taxon>Embryophyta</taxon>
        <taxon>Tracheophyta</taxon>
        <taxon>Lycopodiopsida</taxon>
        <taxon>Lycopodiales</taxon>
        <taxon>Lycopodiaceae</taxon>
        <taxon>Lycopodioideae</taxon>
        <taxon>Diphasiastrum</taxon>
    </lineage>
</organism>
<dbReference type="Proteomes" id="UP001162992">
    <property type="component" value="Chromosome 2"/>
</dbReference>
<proteinExistence type="predicted"/>
<accession>A0ACC2EDQ9</accession>
<comment type="caution">
    <text evidence="1">The sequence shown here is derived from an EMBL/GenBank/DDBJ whole genome shotgun (WGS) entry which is preliminary data.</text>
</comment>
<evidence type="ECO:0000313" key="2">
    <source>
        <dbReference type="Proteomes" id="UP001162992"/>
    </source>
</evidence>